<keyword evidence="1" id="KW-0812">Transmembrane</keyword>
<keyword evidence="1" id="KW-0472">Membrane</keyword>
<dbReference type="PANTHER" id="PTHR34220">
    <property type="entry name" value="SENSOR HISTIDINE KINASE YPDA"/>
    <property type="match status" value="1"/>
</dbReference>
<proteinExistence type="predicted"/>
<dbReference type="RefSeq" id="WP_199600738.1">
    <property type="nucleotide sequence ID" value="NZ_JAEHJZ010000034.1"/>
</dbReference>
<evidence type="ECO:0000259" key="2">
    <source>
        <dbReference type="Pfam" id="PF06580"/>
    </source>
</evidence>
<dbReference type="EMBL" id="JAEHJZ010000034">
    <property type="protein sequence ID" value="MBJ7881766.1"/>
    <property type="molecule type" value="Genomic_DNA"/>
</dbReference>
<dbReference type="Pfam" id="PF06580">
    <property type="entry name" value="His_kinase"/>
    <property type="match status" value="1"/>
</dbReference>
<evidence type="ECO:0000256" key="1">
    <source>
        <dbReference type="SAM" id="Phobius"/>
    </source>
</evidence>
<dbReference type="AlphaFoldDB" id="A0A934KLT2"/>
<feature type="transmembrane region" description="Helical" evidence="1">
    <location>
        <begin position="52"/>
        <end position="73"/>
    </location>
</feature>
<gene>
    <name evidence="3" type="ORF">JEM65_14100</name>
</gene>
<comment type="caution">
    <text evidence="3">The sequence shown here is derived from an EMBL/GenBank/DDBJ whole genome shotgun (WGS) entry which is preliminary data.</text>
</comment>
<evidence type="ECO:0000313" key="4">
    <source>
        <dbReference type="Proteomes" id="UP000662373"/>
    </source>
</evidence>
<dbReference type="GO" id="GO:0016020">
    <property type="term" value="C:membrane"/>
    <property type="evidence" value="ECO:0007669"/>
    <property type="project" value="InterPro"/>
</dbReference>
<keyword evidence="3" id="KW-0808">Transferase</keyword>
<dbReference type="Gene3D" id="3.30.565.10">
    <property type="entry name" value="Histidine kinase-like ATPase, C-terminal domain"/>
    <property type="match status" value="1"/>
</dbReference>
<dbReference type="PANTHER" id="PTHR34220:SF7">
    <property type="entry name" value="SENSOR HISTIDINE KINASE YPDA"/>
    <property type="match status" value="1"/>
</dbReference>
<feature type="domain" description="Signal transduction histidine kinase internal region" evidence="2">
    <location>
        <begin position="176"/>
        <end position="254"/>
    </location>
</feature>
<name>A0A934KLT2_9FLAO</name>
<dbReference type="Proteomes" id="UP000662373">
    <property type="component" value="Unassembled WGS sequence"/>
</dbReference>
<dbReference type="InterPro" id="IPR010559">
    <property type="entry name" value="Sig_transdc_His_kin_internal"/>
</dbReference>
<dbReference type="InterPro" id="IPR036890">
    <property type="entry name" value="HATPase_C_sf"/>
</dbReference>
<feature type="transmembrane region" description="Helical" evidence="1">
    <location>
        <begin position="127"/>
        <end position="155"/>
    </location>
</feature>
<dbReference type="GO" id="GO:0000155">
    <property type="term" value="F:phosphorelay sensor kinase activity"/>
    <property type="evidence" value="ECO:0007669"/>
    <property type="project" value="InterPro"/>
</dbReference>
<dbReference type="InterPro" id="IPR050640">
    <property type="entry name" value="Bact_2-comp_sensor_kinase"/>
</dbReference>
<feature type="transmembrane region" description="Helical" evidence="1">
    <location>
        <begin position="12"/>
        <end position="32"/>
    </location>
</feature>
<organism evidence="3 4">
    <name type="scientific">Gelidibacter salicanalis</name>
    <dbReference type="NCBI Taxonomy" id="291193"/>
    <lineage>
        <taxon>Bacteria</taxon>
        <taxon>Pseudomonadati</taxon>
        <taxon>Bacteroidota</taxon>
        <taxon>Flavobacteriia</taxon>
        <taxon>Flavobacteriales</taxon>
        <taxon>Flavobacteriaceae</taxon>
        <taxon>Gelidibacter</taxon>
    </lineage>
</organism>
<keyword evidence="4" id="KW-1185">Reference proteome</keyword>
<accession>A0A934KLT2</accession>
<reference evidence="3 4" key="1">
    <citation type="submission" date="2020-09" db="EMBL/GenBank/DDBJ databases">
        <title>Draft genome of Gelidibacter salicanalis PAMC21136.</title>
        <authorList>
            <person name="Park H."/>
        </authorList>
    </citation>
    <scope>NUCLEOTIDE SEQUENCE [LARGE SCALE GENOMIC DNA]</scope>
    <source>
        <strain evidence="3 4">PAMC21136</strain>
    </source>
</reference>
<sequence length="369" mass="42933">MNSVKSKKQFIDLKLVLVLAGFYALFDLVLIAKVLYMQHFGEEKMPFSWLDFIIYNLLLDYIIVVSFMVLIAISTKRLLNKKYAWVKIISIHIIFSLLIGLVIRMIIDLHALLTGVLTIENYDFQKSIYRLMYVIDLNFLIYFAMVSIIYTYYYLKQFKEAEKKQGHLESQLVNTRMKMLTSQLQPHFLFNTLNSIAVLVDLDADKAKDTIADLSGFLREILYDNDSNTISLEKELRVLEYYLNILNVRFSDHLRINHAIDETLLSKEVPALLLQPILENSIKHGYSYDYTDLEVLIKIYSEDNMLVIIVENNGAKLNVGHLLLLKQGMGLSNINDRLRNLYENNYFFEVRNKLDGTGVETVVKIPLKK</sequence>
<dbReference type="SUPFAM" id="SSF55874">
    <property type="entry name" value="ATPase domain of HSP90 chaperone/DNA topoisomerase II/histidine kinase"/>
    <property type="match status" value="1"/>
</dbReference>
<evidence type="ECO:0000313" key="3">
    <source>
        <dbReference type="EMBL" id="MBJ7881766.1"/>
    </source>
</evidence>
<feature type="transmembrane region" description="Helical" evidence="1">
    <location>
        <begin position="85"/>
        <end position="107"/>
    </location>
</feature>
<keyword evidence="3" id="KW-0418">Kinase</keyword>
<keyword evidence="1" id="KW-1133">Transmembrane helix</keyword>
<protein>
    <submittedName>
        <fullName evidence="3">Histidine kinase</fullName>
    </submittedName>
</protein>